<evidence type="ECO:0000256" key="3">
    <source>
        <dbReference type="SAM" id="MobiDB-lite"/>
    </source>
</evidence>
<feature type="compositionally biased region" description="Low complexity" evidence="3">
    <location>
        <begin position="493"/>
        <end position="512"/>
    </location>
</feature>
<dbReference type="InterPro" id="IPR042794">
    <property type="entry name" value="Nexmif"/>
</dbReference>
<evidence type="ECO:0000259" key="4">
    <source>
        <dbReference type="Pfam" id="PF15735"/>
    </source>
</evidence>
<reference evidence="5" key="2">
    <citation type="submission" date="2025-09" db="UniProtKB">
        <authorList>
            <consortium name="Ensembl"/>
        </authorList>
    </citation>
    <scope>IDENTIFICATION</scope>
</reference>
<feature type="region of interest" description="Disordered" evidence="3">
    <location>
        <begin position="528"/>
        <end position="574"/>
    </location>
</feature>
<dbReference type="GO" id="GO:2001223">
    <property type="term" value="P:negative regulation of neuron migration"/>
    <property type="evidence" value="ECO:0007669"/>
    <property type="project" value="TreeGrafter"/>
</dbReference>
<feature type="compositionally biased region" description="Gly residues" evidence="3">
    <location>
        <begin position="823"/>
        <end position="834"/>
    </location>
</feature>
<feature type="domain" description="DUF4683" evidence="4">
    <location>
        <begin position="396"/>
        <end position="463"/>
    </location>
</feature>
<dbReference type="PANTHER" id="PTHR46946:SF1">
    <property type="entry name" value="NEURITE EXTENSION AND MIGRATION FACTOR"/>
    <property type="match status" value="1"/>
</dbReference>
<dbReference type="GO" id="GO:2000048">
    <property type="term" value="P:negative regulation of cell-cell adhesion mediated by cadherin"/>
    <property type="evidence" value="ECO:0007669"/>
    <property type="project" value="TreeGrafter"/>
</dbReference>
<feature type="region of interest" description="Disordered" evidence="3">
    <location>
        <begin position="1380"/>
        <end position="1409"/>
    </location>
</feature>
<evidence type="ECO:0000313" key="6">
    <source>
        <dbReference type="Proteomes" id="UP000694557"/>
    </source>
</evidence>
<comment type="subcellular location">
    <subcellularLocation>
        <location evidence="1">Nucleus</location>
    </subcellularLocation>
</comment>
<dbReference type="InterPro" id="IPR032757">
    <property type="entry name" value="DUF4683"/>
</dbReference>
<feature type="region of interest" description="Disordered" evidence="3">
    <location>
        <begin position="489"/>
        <end position="512"/>
    </location>
</feature>
<keyword evidence="2" id="KW-0539">Nucleus</keyword>
<dbReference type="GO" id="GO:0001953">
    <property type="term" value="P:negative regulation of cell-matrix adhesion"/>
    <property type="evidence" value="ECO:0007669"/>
    <property type="project" value="TreeGrafter"/>
</dbReference>
<evidence type="ECO:0000313" key="5">
    <source>
        <dbReference type="Ensembl" id="ENSOKIP00005021486.1"/>
    </source>
</evidence>
<gene>
    <name evidence="5" type="primary">NEXMIF</name>
</gene>
<reference evidence="5" key="1">
    <citation type="submission" date="2025-08" db="UniProtKB">
        <authorList>
            <consortium name="Ensembl"/>
        </authorList>
    </citation>
    <scope>IDENTIFICATION</scope>
</reference>
<feature type="compositionally biased region" description="Basic and acidic residues" evidence="3">
    <location>
        <begin position="785"/>
        <end position="796"/>
    </location>
</feature>
<dbReference type="GO" id="GO:0033629">
    <property type="term" value="P:negative regulation of cell adhesion mediated by integrin"/>
    <property type="evidence" value="ECO:0007669"/>
    <property type="project" value="TreeGrafter"/>
</dbReference>
<keyword evidence="6" id="KW-1185">Reference proteome</keyword>
<feature type="compositionally biased region" description="Basic residues" evidence="3">
    <location>
        <begin position="1261"/>
        <end position="1272"/>
    </location>
</feature>
<accession>A0A8C7DLP9</accession>
<evidence type="ECO:0000256" key="2">
    <source>
        <dbReference type="ARBA" id="ARBA00023242"/>
    </source>
</evidence>
<feature type="domain" description="DUF4683" evidence="4">
    <location>
        <begin position="528"/>
        <end position="739"/>
    </location>
</feature>
<feature type="region of interest" description="Disordered" evidence="3">
    <location>
        <begin position="737"/>
        <end position="860"/>
    </location>
</feature>
<feature type="compositionally biased region" description="Polar residues" evidence="3">
    <location>
        <begin position="737"/>
        <end position="759"/>
    </location>
</feature>
<feature type="region of interest" description="Disordered" evidence="3">
    <location>
        <begin position="1204"/>
        <end position="1332"/>
    </location>
</feature>
<feature type="compositionally biased region" description="Polar residues" evidence="3">
    <location>
        <begin position="534"/>
        <end position="545"/>
    </location>
</feature>
<feature type="compositionally biased region" description="Basic residues" evidence="3">
    <location>
        <begin position="706"/>
        <end position="723"/>
    </location>
</feature>
<feature type="compositionally biased region" description="Basic and acidic residues" evidence="3">
    <location>
        <begin position="695"/>
        <end position="705"/>
    </location>
</feature>
<dbReference type="Pfam" id="PF15735">
    <property type="entry name" value="DUF4683"/>
    <property type="match status" value="2"/>
</dbReference>
<dbReference type="GeneTree" id="ENSGT00940000159746"/>
<organism evidence="5 6">
    <name type="scientific">Oncorhynchus kisutch</name>
    <name type="common">Coho salmon</name>
    <name type="synonym">Salmo kisutch</name>
    <dbReference type="NCBI Taxonomy" id="8019"/>
    <lineage>
        <taxon>Eukaryota</taxon>
        <taxon>Metazoa</taxon>
        <taxon>Chordata</taxon>
        <taxon>Craniata</taxon>
        <taxon>Vertebrata</taxon>
        <taxon>Euteleostomi</taxon>
        <taxon>Actinopterygii</taxon>
        <taxon>Neopterygii</taxon>
        <taxon>Teleostei</taxon>
        <taxon>Protacanthopterygii</taxon>
        <taxon>Salmoniformes</taxon>
        <taxon>Salmonidae</taxon>
        <taxon>Salmoninae</taxon>
        <taxon>Oncorhynchus</taxon>
    </lineage>
</organism>
<dbReference type="Ensembl" id="ENSOKIT00005022849.1">
    <property type="protein sequence ID" value="ENSOKIP00005021486.1"/>
    <property type="gene ID" value="ENSOKIG00005009481.1"/>
</dbReference>
<dbReference type="Proteomes" id="UP000694557">
    <property type="component" value="Unassembled WGS sequence"/>
</dbReference>
<evidence type="ECO:0000256" key="1">
    <source>
        <dbReference type="ARBA" id="ARBA00004123"/>
    </source>
</evidence>
<sequence length="1481" mass="160066">MFSVLSDCVLLVTDSETVVSVLSPRSVVSAERRPEAVWCGHPCCRPPFISTILSSSPLPPPAAESGPAPSLPLQSCISEPLPCLTPASPLSCLPPAPASPLPCLTPASHLPCLPLSLPPPCLPLPLPDPCACLPLPPPAPASPLPLPVPASPLPPPCLPPASPLPLPPPCLCLPLPVPASPLPLPVPASPLPLPAPASPCPCLSLPPPVPASPLPLPPPASPCPCLTTHPPPPPPTMMELGGVSYLTEECLLQATPTCLGCFIETRDPAGLVSHQDLEATSCPISDIRSINIPCLSQAGEVIEVLGEPLLPDQLLSFSMTKTCHATTGDNREKTEAEDPTTKNLYEGEEVLLSDKVSGEEVLLANSGQDWGYFESFISESKMELLDLCSKTDLSVNLFSEDDVDNLFDDDDEDSALSSEMCSLKIRYESFQDNMREKTNVLQEDTQFNFFPSVLVNCAKREDGEGGEGGRRTGEEGKAEELSLVVGEEGGKVGDVSPLVGSQGSQGSPLSSTSSVNYLLEFRNSVEEDAEYSDESSCTSSDTLQEVQPGQRRGGGSVPRGSRRPSDPLDYGLRSKRKVHYSDDYLYDVDSIDSHDKTERIATEKRENVPAEQREEDVDWCPKKRRKFSRKEPPVITKYIIINRFKGQRRMSVNLGRLDPAGDAAVSLDPAGENHYSSLSPLKDFWQERRREREEQLRLASRDKQHLNRRRHRPFSSMHPKRKYKIANRLCVQRIPQTGEGSAAAQDSGSTPSVSDQAVTTEEGGVGRASLEPQDITHTGTAKRSRTQEREERDGRRTGGGKTGRIRKFKSQARLSSNKTMKEGGAGGRAEGGSPAGSLRVADISSNTPRPPFSSLDPTNQQTFPFTSSCASVLISSDQAVTSGEREEEVSVIPGGYLQTLLDSSDSSRRVGITYYPQHPPTQNYPPGLSQEEKPFSSLQLVQSCVLSPPSESELQQSPQNCPSFPPSMWNHQPHLCPSYPHSQGGFGPDTTLLSSGFLPLTDGLPGSGSGSDYSQQGSETDRLLYEKSYLVEGDVMGLQELQVCQSGVCLGLVQYQRGSLCSDHGCLISYDSVGSLSACSSNYSSQSFGEQREGGGEMEERRDSYLQHCSPTVLFQQTLENIGHPITPLRESSDLLDISNFTPDKFRHSSLSELSPPETPNLSPQVTGWEMRTGGKAPEYQDHVTGCDISREAKWNCDIMQQAEQHGVEGRPSFNGEGEGGKNTRSKRKAGYKQATVAAGGQQGPKRGRAPRASKTEKVKMPRQSRSSKKIKAMLEGKAAKGQAQAGGNLQPHSHGSTGDWSGSSTGPRGWSEGNTSLGEGKEQQEFEEPSNILSNIVSGMAEVQRFMMESMEPQWDPLEGDLPPDTNSLNMKTLHILQGRGGKKGAGSVGVGRGRKARGKVGKNQAKFNTSHPIFPQLALGCNMFDKPNSISPGPTHKKLYRHKTSAKFPNIETVKGKRGGAERNPNKDLALMVSFEKLR</sequence>
<proteinExistence type="predicted"/>
<dbReference type="GO" id="GO:0005634">
    <property type="term" value="C:nucleus"/>
    <property type="evidence" value="ECO:0007669"/>
    <property type="project" value="UniProtKB-SubCell"/>
</dbReference>
<dbReference type="PANTHER" id="PTHR46946">
    <property type="entry name" value="NEURITE EXTENSION AND MIGRATION FACTOR"/>
    <property type="match status" value="1"/>
</dbReference>
<feature type="region of interest" description="Disordered" evidence="3">
    <location>
        <begin position="695"/>
        <end position="723"/>
    </location>
</feature>
<feature type="compositionally biased region" description="Low complexity" evidence="3">
    <location>
        <begin position="1280"/>
        <end position="1307"/>
    </location>
</feature>
<protein>
    <submittedName>
        <fullName evidence="5">Neurite extension and migration factor</fullName>
    </submittedName>
</protein>
<name>A0A8C7DLP9_ONCKI</name>